<sequence length="323" mass="35502">ELQVKISDFRLLRQKPFDYSDFEDCVAGYFEHLPKRPNGRSPNNQDRSTSPVSSSLWRLHSYLDSVGCCHFCKKTCGSEPGACRGQIDKKYTDIPSSFITPPKPTDYKPPKPWGPSPSNAGKATHPPAGRPPFRSSTVAGVEELPGHFTYDSAAVEAVQAVGLEFPEDEDDSNLYPQLSTAAISIYGELDAYNNRVQHSATDNTKPTPENYDPCGLASLELTNNTLDNIINEELELTQADEHRLATDEEYVQSPSSSGLAFHPAQVSVNLRQRLSSGLPIRLLAKRPLYVLGSVQQPQTSNITPIHDPPPLSKKLSLSPSAKK</sequence>
<feature type="non-terminal residue" evidence="2">
    <location>
        <position position="323"/>
    </location>
</feature>
<reference evidence="3" key="1">
    <citation type="submission" date="2014-03" db="EMBL/GenBank/DDBJ databases">
        <title>The Genome Sequence of Puccinia striiformis f. sp. tritici PST-78.</title>
        <authorList>
            <consortium name="The Broad Institute Genome Sequencing Platform"/>
            <person name="Cuomo C."/>
            <person name="Hulbert S."/>
            <person name="Chen X."/>
            <person name="Walker B."/>
            <person name="Young S.K."/>
            <person name="Zeng Q."/>
            <person name="Gargeya S."/>
            <person name="Fitzgerald M."/>
            <person name="Haas B."/>
            <person name="Abouelleil A."/>
            <person name="Alvarado L."/>
            <person name="Arachchi H.M."/>
            <person name="Berlin A.M."/>
            <person name="Chapman S.B."/>
            <person name="Goldberg J."/>
            <person name="Griggs A."/>
            <person name="Gujja S."/>
            <person name="Hansen M."/>
            <person name="Howarth C."/>
            <person name="Imamovic A."/>
            <person name="Larimer J."/>
            <person name="McCowan C."/>
            <person name="Montmayeur A."/>
            <person name="Murphy C."/>
            <person name="Neiman D."/>
            <person name="Pearson M."/>
            <person name="Priest M."/>
            <person name="Roberts A."/>
            <person name="Saif S."/>
            <person name="Shea T."/>
            <person name="Sisk P."/>
            <person name="Sykes S."/>
            <person name="Wortman J."/>
            <person name="Nusbaum C."/>
            <person name="Birren B."/>
        </authorList>
    </citation>
    <scope>NUCLEOTIDE SEQUENCE [LARGE SCALE GENOMIC DNA]</scope>
    <source>
        <strain evidence="3">race PST-78</strain>
    </source>
</reference>
<feature type="non-terminal residue" evidence="2">
    <location>
        <position position="1"/>
    </location>
</feature>
<evidence type="ECO:0000313" key="3">
    <source>
        <dbReference type="Proteomes" id="UP000054564"/>
    </source>
</evidence>
<feature type="region of interest" description="Disordered" evidence="1">
    <location>
        <begin position="94"/>
        <end position="133"/>
    </location>
</feature>
<dbReference type="Proteomes" id="UP000054564">
    <property type="component" value="Unassembled WGS sequence"/>
</dbReference>
<dbReference type="AlphaFoldDB" id="A0A0L0UN73"/>
<comment type="caution">
    <text evidence="2">The sequence shown here is derived from an EMBL/GenBank/DDBJ whole genome shotgun (WGS) entry which is preliminary data.</text>
</comment>
<keyword evidence="3" id="KW-1185">Reference proteome</keyword>
<gene>
    <name evidence="2" type="ORF">PSTG_18089</name>
</gene>
<evidence type="ECO:0000313" key="2">
    <source>
        <dbReference type="EMBL" id="KNE88507.1"/>
    </source>
</evidence>
<feature type="compositionally biased region" description="Polar residues" evidence="1">
    <location>
        <begin position="40"/>
        <end position="52"/>
    </location>
</feature>
<name>A0A0L0UN73_9BASI</name>
<protein>
    <submittedName>
        <fullName evidence="2">Uncharacterized protein</fullName>
    </submittedName>
</protein>
<proteinExistence type="predicted"/>
<accession>A0A0L0UN73</accession>
<feature type="region of interest" description="Disordered" evidence="1">
    <location>
        <begin position="299"/>
        <end position="323"/>
    </location>
</feature>
<organism evidence="2 3">
    <name type="scientific">Puccinia striiformis f. sp. tritici PST-78</name>
    <dbReference type="NCBI Taxonomy" id="1165861"/>
    <lineage>
        <taxon>Eukaryota</taxon>
        <taxon>Fungi</taxon>
        <taxon>Dikarya</taxon>
        <taxon>Basidiomycota</taxon>
        <taxon>Pucciniomycotina</taxon>
        <taxon>Pucciniomycetes</taxon>
        <taxon>Pucciniales</taxon>
        <taxon>Pucciniaceae</taxon>
        <taxon>Puccinia</taxon>
    </lineage>
</organism>
<feature type="compositionally biased region" description="Low complexity" evidence="1">
    <location>
        <begin position="312"/>
        <end position="323"/>
    </location>
</feature>
<feature type="region of interest" description="Disordered" evidence="1">
    <location>
        <begin position="33"/>
        <end position="52"/>
    </location>
</feature>
<dbReference type="EMBL" id="AJIL01001684">
    <property type="protein sequence ID" value="KNE88507.1"/>
    <property type="molecule type" value="Genomic_DNA"/>
</dbReference>
<evidence type="ECO:0000256" key="1">
    <source>
        <dbReference type="SAM" id="MobiDB-lite"/>
    </source>
</evidence>